<feature type="chain" id="PRO_5013093843" evidence="9">
    <location>
        <begin position="20"/>
        <end position="402"/>
    </location>
</feature>
<dbReference type="GO" id="GO:0004497">
    <property type="term" value="F:monooxygenase activity"/>
    <property type="evidence" value="ECO:0007669"/>
    <property type="project" value="UniProtKB-KW"/>
</dbReference>
<keyword evidence="6" id="KW-0560">Oxidoreductase</keyword>
<dbReference type="InterPro" id="IPR018168">
    <property type="entry name" value="Ubi_Hdrlase_CS"/>
</dbReference>
<dbReference type="SUPFAM" id="SSF51905">
    <property type="entry name" value="FAD/NAD(P)-binding domain"/>
    <property type="match status" value="1"/>
</dbReference>
<proteinExistence type="inferred from homology"/>
<reference evidence="11 12" key="1">
    <citation type="submission" date="2015-12" db="EMBL/GenBank/DDBJ databases">
        <authorList>
            <person name="Shamseldin A."/>
            <person name="Moawad H."/>
            <person name="Abd El-Rahim W.M."/>
            <person name="Sadowsky M.J."/>
        </authorList>
    </citation>
    <scope>NUCLEOTIDE SEQUENCE [LARGE SCALE GENOMIC DNA]</scope>
    <source>
        <strain evidence="11 12">WF1</strain>
    </source>
</reference>
<dbReference type="PANTHER" id="PTHR43876:SF7">
    <property type="entry name" value="UBIQUINONE BIOSYNTHESIS MONOOXYGENASE COQ6, MITOCHONDRIAL"/>
    <property type="match status" value="1"/>
</dbReference>
<dbReference type="Gene3D" id="3.50.50.60">
    <property type="entry name" value="FAD/NAD(P)-binding domain"/>
    <property type="match status" value="2"/>
</dbReference>
<evidence type="ECO:0000256" key="7">
    <source>
        <dbReference type="ARBA" id="ARBA00023033"/>
    </source>
</evidence>
<dbReference type="InterPro" id="IPR036188">
    <property type="entry name" value="FAD/NAD-bd_sf"/>
</dbReference>
<dbReference type="InterPro" id="IPR051205">
    <property type="entry name" value="UbiH/COQ6_monooxygenase"/>
</dbReference>
<dbReference type="UniPathway" id="UPA00232"/>
<dbReference type="GO" id="GO:0006744">
    <property type="term" value="P:ubiquinone biosynthetic process"/>
    <property type="evidence" value="ECO:0007669"/>
    <property type="project" value="UniProtKB-UniPathway"/>
</dbReference>
<dbReference type="Proteomes" id="UP000191980">
    <property type="component" value="Unassembled WGS sequence"/>
</dbReference>
<evidence type="ECO:0000256" key="9">
    <source>
        <dbReference type="SAM" id="SignalP"/>
    </source>
</evidence>
<keyword evidence="11" id="KW-0830">Ubiquinone</keyword>
<dbReference type="RefSeq" id="WP_080521259.1">
    <property type="nucleotide sequence ID" value="NZ_LPUF01000001.1"/>
</dbReference>
<dbReference type="PANTHER" id="PTHR43876">
    <property type="entry name" value="UBIQUINONE BIOSYNTHESIS MONOOXYGENASE COQ6, MITOCHONDRIAL"/>
    <property type="match status" value="1"/>
</dbReference>
<feature type="signal peptide" evidence="9">
    <location>
        <begin position="1"/>
        <end position="19"/>
    </location>
</feature>
<dbReference type="PROSITE" id="PS01304">
    <property type="entry name" value="UBIH"/>
    <property type="match status" value="1"/>
</dbReference>
<dbReference type="GO" id="GO:0016705">
    <property type="term" value="F:oxidoreductase activity, acting on paired donors, with incorporation or reduction of molecular oxygen"/>
    <property type="evidence" value="ECO:0007669"/>
    <property type="project" value="InterPro"/>
</dbReference>
<dbReference type="EMBL" id="LPUF01000001">
    <property type="protein sequence ID" value="OQK16634.1"/>
    <property type="molecule type" value="Genomic_DNA"/>
</dbReference>
<dbReference type="InterPro" id="IPR002938">
    <property type="entry name" value="FAD-bd"/>
</dbReference>
<comment type="pathway">
    <text evidence="2">Cofactor biosynthesis; ubiquinone biosynthesis.</text>
</comment>
<dbReference type="AlphaFoldDB" id="A0A1V8M512"/>
<evidence type="ECO:0000256" key="1">
    <source>
        <dbReference type="ARBA" id="ARBA00001974"/>
    </source>
</evidence>
<feature type="domain" description="FAD-binding" evidence="10">
    <location>
        <begin position="5"/>
        <end position="340"/>
    </location>
</feature>
<evidence type="ECO:0000256" key="2">
    <source>
        <dbReference type="ARBA" id="ARBA00004749"/>
    </source>
</evidence>
<gene>
    <name evidence="11" type="ORF">AU255_01645</name>
</gene>
<name>A0A1V8M512_9GAMM</name>
<dbReference type="GO" id="GO:0071949">
    <property type="term" value="F:FAD binding"/>
    <property type="evidence" value="ECO:0007669"/>
    <property type="project" value="InterPro"/>
</dbReference>
<evidence type="ECO:0000313" key="11">
    <source>
        <dbReference type="EMBL" id="OQK16634.1"/>
    </source>
</evidence>
<keyword evidence="7" id="KW-0503">Monooxygenase</keyword>
<dbReference type="InterPro" id="IPR010971">
    <property type="entry name" value="UbiH/COQ6"/>
</dbReference>
<dbReference type="NCBIfam" id="TIGR01988">
    <property type="entry name" value="Ubi-OHases"/>
    <property type="match status" value="1"/>
</dbReference>
<keyword evidence="9" id="KW-0732">Signal</keyword>
<accession>A0A1V8M512</accession>
<keyword evidence="5" id="KW-0274">FAD</keyword>
<protein>
    <submittedName>
        <fullName evidence="11">Ubiquinone biosynthesis protein UbiH</fullName>
    </submittedName>
</protein>
<keyword evidence="4" id="KW-0285">Flavoprotein</keyword>
<dbReference type="GO" id="GO:0110142">
    <property type="term" value="C:ubiquinone biosynthesis complex"/>
    <property type="evidence" value="ECO:0007669"/>
    <property type="project" value="UniProtKB-ARBA"/>
</dbReference>
<dbReference type="OrthoDB" id="9769565at2"/>
<sequence>MSKKYAVIIVGGGIVGATAACALAQAGIDIALIDAYKPPRDWPADPVDIRVSALTHASQNILQAVEAWPAMVERGVGPYDHMHVWDADSAGILDFDAADTEFSELGHLVENRVTVASLWDRLETLPDASIIYPAKVADIQLDSTSAHIVLDDGNTLEADILIAADGRDSVLRQLAGIQTTGWEYKQDGLVATVSTEKHHQFTAWQRFLPEGPLAFLPLKNGQCSIVWTLSHQTAQKYMALTDEDFLQNLEHASDGVLGEMQSVGPRGAFPLRFQYANQYTAEHFVLIGDAAHAMHPLAGQGANAGLLDAAAIAELIINAKLAGRPIGSHKLLRQYERWRKGDNLAMMSSMDVINKMYSVQYEGFRQLRGTGMSWVNQSGWLKNYFNRYAMGLRDDLPAFARD</sequence>
<comment type="caution">
    <text evidence="11">The sequence shown here is derived from an EMBL/GenBank/DDBJ whole genome shotgun (WGS) entry which is preliminary data.</text>
</comment>
<evidence type="ECO:0000256" key="4">
    <source>
        <dbReference type="ARBA" id="ARBA00022630"/>
    </source>
</evidence>
<organism evidence="11 12">
    <name type="scientific">Methyloprofundus sedimenti</name>
    <dbReference type="NCBI Taxonomy" id="1420851"/>
    <lineage>
        <taxon>Bacteria</taxon>
        <taxon>Pseudomonadati</taxon>
        <taxon>Pseudomonadota</taxon>
        <taxon>Gammaproteobacteria</taxon>
        <taxon>Methylococcales</taxon>
        <taxon>Methylococcaceae</taxon>
        <taxon>Methyloprofundus</taxon>
    </lineage>
</organism>
<comment type="cofactor">
    <cofactor evidence="1">
        <name>FAD</name>
        <dbReference type="ChEBI" id="CHEBI:57692"/>
    </cofactor>
</comment>
<dbReference type="PROSITE" id="PS51257">
    <property type="entry name" value="PROKAR_LIPOPROTEIN"/>
    <property type="match status" value="1"/>
</dbReference>
<comment type="similarity">
    <text evidence="3">Belongs to the UbiH/COQ6 family.</text>
</comment>
<evidence type="ECO:0000259" key="10">
    <source>
        <dbReference type="Pfam" id="PF01494"/>
    </source>
</evidence>
<dbReference type="FunFam" id="3.50.50.60:FF:000021">
    <property type="entry name" value="Ubiquinone biosynthesis monooxygenase COQ6"/>
    <property type="match status" value="1"/>
</dbReference>
<evidence type="ECO:0000256" key="3">
    <source>
        <dbReference type="ARBA" id="ARBA00005349"/>
    </source>
</evidence>
<dbReference type="STRING" id="1420851.AU255_01645"/>
<evidence type="ECO:0000256" key="8">
    <source>
        <dbReference type="ARBA" id="ARBA00065734"/>
    </source>
</evidence>
<evidence type="ECO:0000313" key="12">
    <source>
        <dbReference type="Proteomes" id="UP000191980"/>
    </source>
</evidence>
<dbReference type="PRINTS" id="PR00420">
    <property type="entry name" value="RNGMNOXGNASE"/>
</dbReference>
<evidence type="ECO:0000256" key="6">
    <source>
        <dbReference type="ARBA" id="ARBA00023002"/>
    </source>
</evidence>
<keyword evidence="12" id="KW-1185">Reference proteome</keyword>
<dbReference type="Pfam" id="PF01494">
    <property type="entry name" value="FAD_binding_3"/>
    <property type="match status" value="1"/>
</dbReference>
<evidence type="ECO:0000256" key="5">
    <source>
        <dbReference type="ARBA" id="ARBA00022827"/>
    </source>
</evidence>
<comment type="subunit">
    <text evidence="8">Component of the Ubi complex metabolon, which regroups five ubiquinone biosynthesis proteins (UbiE, UbiF, UbiG, UbiH and UbiI) and two accessory factors (UbiK and the lipid-binding protein UbiJ).</text>
</comment>